<dbReference type="PROSITE" id="PS50222">
    <property type="entry name" value="EF_HAND_2"/>
    <property type="match status" value="2"/>
</dbReference>
<evidence type="ECO:0000256" key="2">
    <source>
        <dbReference type="SAM" id="MobiDB-lite"/>
    </source>
</evidence>
<feature type="compositionally biased region" description="Basic and acidic residues" evidence="2">
    <location>
        <begin position="486"/>
        <end position="506"/>
    </location>
</feature>
<dbReference type="InterPro" id="IPR035892">
    <property type="entry name" value="C2_domain_sf"/>
</dbReference>
<organism evidence="4 5">
    <name type="scientific">Stentor coeruleus</name>
    <dbReference type="NCBI Taxonomy" id="5963"/>
    <lineage>
        <taxon>Eukaryota</taxon>
        <taxon>Sar</taxon>
        <taxon>Alveolata</taxon>
        <taxon>Ciliophora</taxon>
        <taxon>Postciliodesmatophora</taxon>
        <taxon>Heterotrichea</taxon>
        <taxon>Heterotrichida</taxon>
        <taxon>Stentoridae</taxon>
        <taxon>Stentor</taxon>
    </lineage>
</organism>
<gene>
    <name evidence="4" type="ORF">SteCoe_6601</name>
</gene>
<dbReference type="CDD" id="cd00051">
    <property type="entry name" value="EFh"/>
    <property type="match status" value="1"/>
</dbReference>
<feature type="compositionally biased region" description="Polar residues" evidence="2">
    <location>
        <begin position="396"/>
        <end position="412"/>
    </location>
</feature>
<dbReference type="Proteomes" id="UP000187209">
    <property type="component" value="Unassembled WGS sequence"/>
</dbReference>
<dbReference type="InterPro" id="IPR018247">
    <property type="entry name" value="EF_Hand_1_Ca_BS"/>
</dbReference>
<feature type="domain" description="EF-hand" evidence="3">
    <location>
        <begin position="96"/>
        <end position="131"/>
    </location>
</feature>
<keyword evidence="1" id="KW-0106">Calcium</keyword>
<sequence>MTTNHDDLSSEYIEIVAEFATLIQSSLRKVSKNHINTNQVLNYMHNFKQQLPNVIENLALSVSCDATPDLISQAKQSEMEQVVSDLFTRVMNIFHKDDRSVNDLYNDMDINKDGKIKFEEMRTEFLKYDPSITIEESKAVFDILDGNKDGYVSLSELTKRMRFIKEKADLEQTDPLSCLIISKPLDPELMHGNLSIMLIKAEGLKPGVHSVRIKVNDFLEYLTPDTNESNPFWNFRADFFFENRLEKDLPLLVDVELMNKNKLEGIGSFQWKKAMNNPNEFSVKTKVVIKTSTGQDRGSLHFQIMWTPIFVRVLSDEDIERRRQLEMKIMERKQTEGDIFDMSDEEIAKLEKNEPFSMSKEFEMAELEIREIEEKAEEAKKAKDDKKRRSVKSPIKSGSSVKSPYTRDNSLAYSDKAPHTSHSISDDNYLKRSEESLRTDDGINIDIEVHGNKNDPTHTYHFTSTEDFLKSEEDVIKFIEKNNSKQEEPVGIRHVAKETNSKERKPSVGKHTVHQRSDSKGKPESPMIKGEIKKNTLTEPQVDLIHARNRSYSYMMKVATVTVEQVVKKKIKQPSISNQCFNVVIKNRRTIDPYITPLPKDILSKIPHMMKSQNN</sequence>
<feature type="domain" description="EF-hand" evidence="3">
    <location>
        <begin position="132"/>
        <end position="167"/>
    </location>
</feature>
<evidence type="ECO:0000313" key="4">
    <source>
        <dbReference type="EMBL" id="OMJ90935.1"/>
    </source>
</evidence>
<dbReference type="OrthoDB" id="186625at2759"/>
<feature type="region of interest" description="Disordered" evidence="2">
    <location>
        <begin position="486"/>
        <end position="535"/>
    </location>
</feature>
<proteinExistence type="predicted"/>
<evidence type="ECO:0000313" key="5">
    <source>
        <dbReference type="Proteomes" id="UP000187209"/>
    </source>
</evidence>
<dbReference type="Gene3D" id="1.10.238.10">
    <property type="entry name" value="EF-hand"/>
    <property type="match status" value="1"/>
</dbReference>
<dbReference type="Pfam" id="PF13202">
    <property type="entry name" value="EF-hand_5"/>
    <property type="match status" value="2"/>
</dbReference>
<dbReference type="SUPFAM" id="SSF47473">
    <property type="entry name" value="EF-hand"/>
    <property type="match status" value="1"/>
</dbReference>
<dbReference type="InterPro" id="IPR002048">
    <property type="entry name" value="EF_hand_dom"/>
</dbReference>
<feature type="compositionally biased region" description="Basic and acidic residues" evidence="2">
    <location>
        <begin position="377"/>
        <end position="387"/>
    </location>
</feature>
<dbReference type="InterPro" id="IPR011992">
    <property type="entry name" value="EF-hand-dom_pair"/>
</dbReference>
<comment type="caution">
    <text evidence="4">The sequence shown here is derived from an EMBL/GenBank/DDBJ whole genome shotgun (WGS) entry which is preliminary data.</text>
</comment>
<protein>
    <recommendedName>
        <fullName evidence="3">EF-hand domain-containing protein</fullName>
    </recommendedName>
</protein>
<reference evidence="4 5" key="1">
    <citation type="submission" date="2016-11" db="EMBL/GenBank/DDBJ databases">
        <title>The macronuclear genome of Stentor coeruleus: a giant cell with tiny introns.</title>
        <authorList>
            <person name="Slabodnick M."/>
            <person name="Ruby J.G."/>
            <person name="Reiff S.B."/>
            <person name="Swart E.C."/>
            <person name="Gosai S."/>
            <person name="Prabakaran S."/>
            <person name="Witkowska E."/>
            <person name="Larue G.E."/>
            <person name="Fisher S."/>
            <person name="Freeman R.M."/>
            <person name="Gunawardena J."/>
            <person name="Chu W."/>
            <person name="Stover N.A."/>
            <person name="Gregory B.D."/>
            <person name="Nowacki M."/>
            <person name="Derisi J."/>
            <person name="Roy S.W."/>
            <person name="Marshall W.F."/>
            <person name="Sood P."/>
        </authorList>
    </citation>
    <scope>NUCLEOTIDE SEQUENCE [LARGE SCALE GENOMIC DNA]</scope>
    <source>
        <strain evidence="4">WM001</strain>
    </source>
</reference>
<evidence type="ECO:0000256" key="1">
    <source>
        <dbReference type="ARBA" id="ARBA00022837"/>
    </source>
</evidence>
<name>A0A1R2CPL1_9CILI</name>
<dbReference type="AlphaFoldDB" id="A0A1R2CPL1"/>
<feature type="region of interest" description="Disordered" evidence="2">
    <location>
        <begin position="377"/>
        <end position="431"/>
    </location>
</feature>
<dbReference type="SUPFAM" id="SSF49562">
    <property type="entry name" value="C2 domain (Calcium/lipid-binding domain, CaLB)"/>
    <property type="match status" value="1"/>
</dbReference>
<dbReference type="GO" id="GO:0005509">
    <property type="term" value="F:calcium ion binding"/>
    <property type="evidence" value="ECO:0007669"/>
    <property type="project" value="InterPro"/>
</dbReference>
<keyword evidence="5" id="KW-1185">Reference proteome</keyword>
<accession>A0A1R2CPL1</accession>
<dbReference type="EMBL" id="MPUH01000092">
    <property type="protein sequence ID" value="OMJ90935.1"/>
    <property type="molecule type" value="Genomic_DNA"/>
</dbReference>
<evidence type="ECO:0000259" key="3">
    <source>
        <dbReference type="PROSITE" id="PS50222"/>
    </source>
</evidence>
<dbReference type="PROSITE" id="PS00018">
    <property type="entry name" value="EF_HAND_1"/>
    <property type="match status" value="1"/>
</dbReference>